<dbReference type="STRING" id="1472378.AU381_22380"/>
<dbReference type="Proteomes" id="UP000094025">
    <property type="component" value="Unassembled WGS sequence"/>
</dbReference>
<dbReference type="RefSeq" id="WP_064242863.1">
    <property type="nucleotide sequence ID" value="NZ_LPUX01000061.1"/>
</dbReference>
<reference evidence="1 2" key="1">
    <citation type="journal article" date="2016" name="Int. J. Syst. Evol. Microbiol.">
        <title>Ensifer glycinis sp. nov., an novel rhizobial species associated with Glycine spp.</title>
        <authorList>
            <person name="Yan H."/>
            <person name="Yan J."/>
            <person name="Sui X.H."/>
            <person name="Wang E.T."/>
            <person name="Chen W.X."/>
            <person name="Zhang X.X."/>
            <person name="Chen W.F."/>
        </authorList>
    </citation>
    <scope>NUCLEOTIDE SEQUENCE [LARGE SCALE GENOMIC DNA]</scope>
    <source>
        <strain evidence="1 2">CCBAU 23380</strain>
    </source>
</reference>
<keyword evidence="2" id="KW-1185">Reference proteome</keyword>
<name>A0A178XU48_9HYPH</name>
<protein>
    <submittedName>
        <fullName evidence="1">Uncharacterized protein</fullName>
    </submittedName>
</protein>
<dbReference type="AlphaFoldDB" id="A0A178XU48"/>
<organism evidence="1 2">
    <name type="scientific">Sinorhizobium glycinis</name>
    <dbReference type="NCBI Taxonomy" id="1472378"/>
    <lineage>
        <taxon>Bacteria</taxon>
        <taxon>Pseudomonadati</taxon>
        <taxon>Pseudomonadota</taxon>
        <taxon>Alphaproteobacteria</taxon>
        <taxon>Hyphomicrobiales</taxon>
        <taxon>Rhizobiaceae</taxon>
        <taxon>Sinorhizobium/Ensifer group</taxon>
        <taxon>Sinorhizobium</taxon>
    </lineage>
</organism>
<accession>A0A178XU48</accession>
<evidence type="ECO:0000313" key="2">
    <source>
        <dbReference type="Proteomes" id="UP000094025"/>
    </source>
</evidence>
<dbReference type="EMBL" id="LPUX01000061">
    <property type="protein sequence ID" value="OAP38323.1"/>
    <property type="molecule type" value="Genomic_DNA"/>
</dbReference>
<sequence length="87" mass="9518">MVLPVLAHGANDYMTAVEAEADGESGHCDCSFLDGELFKMSYSLMITLRATRFYERATHVYMLVGKVQQHAARVAKALPLGIADLLS</sequence>
<evidence type="ECO:0000313" key="1">
    <source>
        <dbReference type="EMBL" id="OAP38323.1"/>
    </source>
</evidence>
<comment type="caution">
    <text evidence="1">The sequence shown here is derived from an EMBL/GenBank/DDBJ whole genome shotgun (WGS) entry which is preliminary data.</text>
</comment>
<gene>
    <name evidence="1" type="ORF">AU381_22380</name>
</gene>
<proteinExistence type="predicted"/>